<dbReference type="AlphaFoldDB" id="A0A7C4D0K0"/>
<dbReference type="CDD" id="cd06552">
    <property type="entry name" value="ASCH_yqfb_like"/>
    <property type="match status" value="1"/>
</dbReference>
<dbReference type="Pfam" id="PF04266">
    <property type="entry name" value="ASCH"/>
    <property type="match status" value="1"/>
</dbReference>
<organism evidence="2">
    <name type="scientific">Ignisphaera aggregans</name>
    <dbReference type="NCBI Taxonomy" id="334771"/>
    <lineage>
        <taxon>Archaea</taxon>
        <taxon>Thermoproteota</taxon>
        <taxon>Thermoprotei</taxon>
        <taxon>Desulfurococcales</taxon>
        <taxon>Desulfurococcaceae</taxon>
        <taxon>Ignisphaera</taxon>
    </lineage>
</organism>
<comment type="caution">
    <text evidence="2">The sequence shown here is derived from an EMBL/GenBank/DDBJ whole genome shotgun (WGS) entry which is preliminary data.</text>
</comment>
<accession>A0A7C4D0K0</accession>
<evidence type="ECO:0000313" key="2">
    <source>
        <dbReference type="EMBL" id="HGM07306.1"/>
    </source>
</evidence>
<gene>
    <name evidence="2" type="ORF">ENU31_02720</name>
</gene>
<dbReference type="InterPro" id="IPR015947">
    <property type="entry name" value="PUA-like_sf"/>
</dbReference>
<feature type="domain" description="ASCH" evidence="1">
    <location>
        <begin position="1"/>
        <end position="99"/>
    </location>
</feature>
<evidence type="ECO:0000259" key="1">
    <source>
        <dbReference type="SMART" id="SM01022"/>
    </source>
</evidence>
<proteinExistence type="predicted"/>
<dbReference type="SMART" id="SM01022">
    <property type="entry name" value="ASCH"/>
    <property type="match status" value="1"/>
</dbReference>
<dbReference type="Gene3D" id="2.30.130.30">
    <property type="entry name" value="Hypothetical protein"/>
    <property type="match status" value="1"/>
</dbReference>
<dbReference type="EMBL" id="DTCA01000086">
    <property type="protein sequence ID" value="HGM07306.1"/>
    <property type="molecule type" value="Genomic_DNA"/>
</dbReference>
<name>A0A7C4D0K0_9CREN</name>
<protein>
    <submittedName>
        <fullName evidence="2">ASCH domain-containing protein</fullName>
    </submittedName>
</protein>
<dbReference type="SUPFAM" id="SSF88697">
    <property type="entry name" value="PUA domain-like"/>
    <property type="match status" value="1"/>
</dbReference>
<dbReference type="InterPro" id="IPR007374">
    <property type="entry name" value="ASCH_domain"/>
</dbReference>
<dbReference type="PANTHER" id="PTHR42250:SF1">
    <property type="entry name" value="ASCH DOMAIN-CONTAINING PROTEIN"/>
    <property type="match status" value="1"/>
</dbReference>
<sequence>MVKGRFARLILEGVKTTTTRLGKVIPRLRTVIIHSDGKPIAEALIKNVTYKKVCELTDEDAKRDGYNSVEELLNDLRNIYGRDIHQEDVVSIIEFEITKKFSDINPKDIYLGFSPHTIAILANRYLKDVLDEEEKRIVEYILRYRSIRTTALKLFGSLEKRWIIRKTLRKLLAKLLDRKVINVDDNTIEKLAEISTFWRRYLMEKKNRYSFEQNSGFGGGNDSK</sequence>
<reference evidence="2" key="1">
    <citation type="journal article" date="2020" name="mSystems">
        <title>Genome- and Community-Level Interaction Insights into Carbon Utilization and Element Cycling Functions of Hydrothermarchaeota in Hydrothermal Sediment.</title>
        <authorList>
            <person name="Zhou Z."/>
            <person name="Liu Y."/>
            <person name="Xu W."/>
            <person name="Pan J."/>
            <person name="Luo Z.H."/>
            <person name="Li M."/>
        </authorList>
    </citation>
    <scope>NUCLEOTIDE SEQUENCE [LARGE SCALE GENOMIC DNA]</scope>
    <source>
        <strain evidence="2">SpSt-658</strain>
    </source>
</reference>
<dbReference type="PANTHER" id="PTHR42250">
    <property type="entry name" value="ASCH DOMAIN-CONTAINING PROTEIN"/>
    <property type="match status" value="1"/>
</dbReference>